<evidence type="ECO:0000313" key="8">
    <source>
        <dbReference type="Proteomes" id="UP000234323"/>
    </source>
</evidence>
<keyword evidence="8" id="KW-1185">Reference proteome</keyword>
<dbReference type="PANTHER" id="PTHR36172">
    <property type="match status" value="1"/>
</dbReference>
<comment type="caution">
    <text evidence="7">The sequence shown here is derived from an EMBL/GenBank/DDBJ whole genome shotgun (WGS) entry which is preliminary data.</text>
</comment>
<protein>
    <recommendedName>
        <fullName evidence="9">Transposase putative helix-turn-helix domain-containing protein</fullName>
    </recommendedName>
</protein>
<dbReference type="AlphaFoldDB" id="A0A2I1G1G7"/>
<keyword evidence="3" id="KW-0238">DNA-binding</keyword>
<evidence type="ECO:0000259" key="6">
    <source>
        <dbReference type="Pfam" id="PF12323"/>
    </source>
</evidence>
<proteinExistence type="predicted"/>
<name>A0A2I1G1G7_9GLOM</name>
<evidence type="ECO:0000256" key="2">
    <source>
        <dbReference type="ARBA" id="ARBA00022833"/>
    </source>
</evidence>
<evidence type="ECO:0000259" key="5">
    <source>
        <dbReference type="Pfam" id="PF07282"/>
    </source>
</evidence>
<feature type="compositionally biased region" description="Polar residues" evidence="4">
    <location>
        <begin position="15"/>
        <end position="45"/>
    </location>
</feature>
<dbReference type="PANTHER" id="PTHR36172:SF1">
    <property type="entry name" value="RESOLVASE-RELATED"/>
    <property type="match status" value="1"/>
</dbReference>
<organism evidence="7 8">
    <name type="scientific">Rhizophagus irregularis</name>
    <dbReference type="NCBI Taxonomy" id="588596"/>
    <lineage>
        <taxon>Eukaryota</taxon>
        <taxon>Fungi</taxon>
        <taxon>Fungi incertae sedis</taxon>
        <taxon>Mucoromycota</taxon>
        <taxon>Glomeromycotina</taxon>
        <taxon>Glomeromycetes</taxon>
        <taxon>Glomerales</taxon>
        <taxon>Glomeraceae</taxon>
        <taxon>Rhizophagus</taxon>
    </lineage>
</organism>
<gene>
    <name evidence="7" type="ORF">RhiirA4_538867</name>
</gene>
<dbReference type="InterPro" id="IPR051491">
    <property type="entry name" value="Recombinase/Transposase-rel"/>
</dbReference>
<keyword evidence="1" id="KW-0479">Metal-binding</keyword>
<evidence type="ECO:0008006" key="9">
    <source>
        <dbReference type="Google" id="ProtNLM"/>
    </source>
</evidence>
<dbReference type="Pfam" id="PF07282">
    <property type="entry name" value="Cas12f1-like_TNB"/>
    <property type="match status" value="1"/>
</dbReference>
<evidence type="ECO:0000256" key="1">
    <source>
        <dbReference type="ARBA" id="ARBA00022723"/>
    </source>
</evidence>
<dbReference type="InterPro" id="IPR021027">
    <property type="entry name" value="Transposase_put_HTH"/>
</dbReference>
<evidence type="ECO:0000256" key="4">
    <source>
        <dbReference type="SAM" id="MobiDB-lite"/>
    </source>
</evidence>
<feature type="domain" description="Transposase putative helix-turn-helix" evidence="6">
    <location>
        <begin position="114"/>
        <end position="141"/>
    </location>
</feature>
<dbReference type="EMBL" id="LLXI01000103">
    <property type="protein sequence ID" value="PKY40487.1"/>
    <property type="molecule type" value="Genomic_DNA"/>
</dbReference>
<feature type="domain" description="Cas12f1-like TNB" evidence="5">
    <location>
        <begin position="179"/>
        <end position="210"/>
    </location>
</feature>
<evidence type="ECO:0000256" key="3">
    <source>
        <dbReference type="ARBA" id="ARBA00023125"/>
    </source>
</evidence>
<reference evidence="7 8" key="1">
    <citation type="submission" date="2015-10" db="EMBL/GenBank/DDBJ databases">
        <title>Genome analyses suggest a sexual origin of heterokaryosis in a supposedly ancient asexual fungus.</title>
        <authorList>
            <person name="Ropars J."/>
            <person name="Sedzielewska K."/>
            <person name="Noel J."/>
            <person name="Charron P."/>
            <person name="Farinelli L."/>
            <person name="Marton T."/>
            <person name="Kruger M."/>
            <person name="Pelin A."/>
            <person name="Brachmann A."/>
            <person name="Corradi N."/>
        </authorList>
    </citation>
    <scope>NUCLEOTIDE SEQUENCE [LARGE SCALE GENOMIC DNA]</scope>
    <source>
        <strain evidence="7 8">A4</strain>
    </source>
</reference>
<dbReference type="SUPFAM" id="SSF101447">
    <property type="entry name" value="Formin homology 2 domain (FH2 domain)"/>
    <property type="match status" value="1"/>
</dbReference>
<dbReference type="GO" id="GO:0046872">
    <property type="term" value="F:metal ion binding"/>
    <property type="evidence" value="ECO:0007669"/>
    <property type="project" value="UniProtKB-KW"/>
</dbReference>
<evidence type="ECO:0000313" key="7">
    <source>
        <dbReference type="EMBL" id="PKY40487.1"/>
    </source>
</evidence>
<keyword evidence="2" id="KW-0862">Zinc</keyword>
<dbReference type="Pfam" id="PF12323">
    <property type="entry name" value="HTH_OrfB_IS605"/>
    <property type="match status" value="1"/>
</dbReference>
<accession>A0A2I1G1G7</accession>
<dbReference type="GO" id="GO:0003677">
    <property type="term" value="F:DNA binding"/>
    <property type="evidence" value="ECO:0007669"/>
    <property type="project" value="UniProtKB-KW"/>
</dbReference>
<dbReference type="InterPro" id="IPR010095">
    <property type="entry name" value="Cas12f1-like_TNB"/>
</dbReference>
<feature type="region of interest" description="Disordered" evidence="4">
    <location>
        <begin position="1"/>
        <end position="45"/>
    </location>
</feature>
<sequence>MLRPPPPPPPPPKKVSSTLESLVPSKNKTLNSRNNSSASDFQPMNSSYVDIGSGINFKRPGLKTLLERTNHGMVSVTDSAGSPSTSSRYPCDHTVFICRMQGKRAALHRRERQNRRIKVYPNHSQKQLLKRWMGLARFAYSSVVKWSKSDIQAGINVDKVNYKKLINSAIWGERKFLRAVQRLISKAEEKGIYVIIQNEAYTSKTCSWCGIFRRLED</sequence>
<feature type="compositionally biased region" description="Pro residues" evidence="4">
    <location>
        <begin position="1"/>
        <end position="13"/>
    </location>
</feature>
<dbReference type="Proteomes" id="UP000234323">
    <property type="component" value="Unassembled WGS sequence"/>
</dbReference>
<dbReference type="VEuPathDB" id="FungiDB:RhiirFUN_011165"/>